<gene>
    <name evidence="1" type="ORF">BDW02DRAFT_546657</name>
</gene>
<sequence>MDSVKRLTGDISAVHQTAEKTAKLNPFPQRSFLDDFCGRLNQNLKEPTSDIVDGELSESKDFVQILIGPTNEISTLAKQSVWNRPYWRDPRRGINHFDMNEDGIWELRHPGLDEIESEDFVFVAEYLESGDFGYRRPQGGEDMEEAVAQCMSAWFAAERLDMSDLMDYIVEKLQKRIEPAMYDVMVFACQIYNSPDTGLPSYQWLKDYLATSIAENYWIYLSDDHLSSSFIEKLQLFPELERDIYMRRLVALEQRLEPEDDDQNEGDAEMS</sequence>
<keyword evidence="2" id="KW-1185">Reference proteome</keyword>
<evidence type="ECO:0000313" key="2">
    <source>
        <dbReference type="Proteomes" id="UP000800040"/>
    </source>
</evidence>
<dbReference type="EMBL" id="ML975276">
    <property type="protein sequence ID" value="KAF1836248.1"/>
    <property type="molecule type" value="Genomic_DNA"/>
</dbReference>
<name>A0A6A5KGH8_9PLEO</name>
<protein>
    <submittedName>
        <fullName evidence="1">Uncharacterized protein</fullName>
    </submittedName>
</protein>
<evidence type="ECO:0000313" key="1">
    <source>
        <dbReference type="EMBL" id="KAF1836248.1"/>
    </source>
</evidence>
<accession>A0A6A5KGH8</accession>
<proteinExistence type="predicted"/>
<dbReference type="Proteomes" id="UP000800040">
    <property type="component" value="Unassembled WGS sequence"/>
</dbReference>
<dbReference type="AlphaFoldDB" id="A0A6A5KGH8"/>
<organism evidence="1 2">
    <name type="scientific">Decorospora gaudefroyi</name>
    <dbReference type="NCBI Taxonomy" id="184978"/>
    <lineage>
        <taxon>Eukaryota</taxon>
        <taxon>Fungi</taxon>
        <taxon>Dikarya</taxon>
        <taxon>Ascomycota</taxon>
        <taxon>Pezizomycotina</taxon>
        <taxon>Dothideomycetes</taxon>
        <taxon>Pleosporomycetidae</taxon>
        <taxon>Pleosporales</taxon>
        <taxon>Pleosporineae</taxon>
        <taxon>Pleosporaceae</taxon>
        <taxon>Decorospora</taxon>
    </lineage>
</organism>
<dbReference type="OrthoDB" id="3767798at2759"/>
<reference evidence="1" key="1">
    <citation type="submission" date="2020-01" db="EMBL/GenBank/DDBJ databases">
        <authorList>
            <consortium name="DOE Joint Genome Institute"/>
            <person name="Haridas S."/>
            <person name="Albert R."/>
            <person name="Binder M."/>
            <person name="Bloem J."/>
            <person name="Labutti K."/>
            <person name="Salamov A."/>
            <person name="Andreopoulos B."/>
            <person name="Baker S.E."/>
            <person name="Barry K."/>
            <person name="Bills G."/>
            <person name="Bluhm B.H."/>
            <person name="Cannon C."/>
            <person name="Castanera R."/>
            <person name="Culley D.E."/>
            <person name="Daum C."/>
            <person name="Ezra D."/>
            <person name="Gonzalez J.B."/>
            <person name="Henrissat B."/>
            <person name="Kuo A."/>
            <person name="Liang C."/>
            <person name="Lipzen A."/>
            <person name="Lutzoni F."/>
            <person name="Magnuson J."/>
            <person name="Mondo S."/>
            <person name="Nolan M."/>
            <person name="Ohm R."/>
            <person name="Pangilinan J."/>
            <person name="Park H.-J."/>
            <person name="Ramirez L."/>
            <person name="Alfaro M."/>
            <person name="Sun H."/>
            <person name="Tritt A."/>
            <person name="Yoshinaga Y."/>
            <person name="Zwiers L.-H."/>
            <person name="Turgeon B.G."/>
            <person name="Goodwin S.B."/>
            <person name="Spatafora J.W."/>
            <person name="Crous P.W."/>
            <person name="Grigoriev I.V."/>
        </authorList>
    </citation>
    <scope>NUCLEOTIDE SEQUENCE</scope>
    <source>
        <strain evidence="1">P77</strain>
    </source>
</reference>